<gene>
    <name evidence="1" type="ORF">TNCV_1088941</name>
</gene>
<accession>A0A8X6T2C9</accession>
<evidence type="ECO:0000313" key="1">
    <source>
        <dbReference type="EMBL" id="GFY17118.1"/>
    </source>
</evidence>
<proteinExistence type="predicted"/>
<evidence type="ECO:0000313" key="2">
    <source>
        <dbReference type="Proteomes" id="UP000887159"/>
    </source>
</evidence>
<name>A0A8X6T2C9_TRICX</name>
<reference evidence="1" key="1">
    <citation type="submission" date="2020-08" db="EMBL/GenBank/DDBJ databases">
        <title>Multicomponent nature underlies the extraordinary mechanical properties of spider dragline silk.</title>
        <authorList>
            <person name="Kono N."/>
            <person name="Nakamura H."/>
            <person name="Mori M."/>
            <person name="Yoshida Y."/>
            <person name="Ohtoshi R."/>
            <person name="Malay A.D."/>
            <person name="Moran D.A.P."/>
            <person name="Tomita M."/>
            <person name="Numata K."/>
            <person name="Arakawa K."/>
        </authorList>
    </citation>
    <scope>NUCLEOTIDE SEQUENCE</scope>
</reference>
<comment type="caution">
    <text evidence="1">The sequence shown here is derived from an EMBL/GenBank/DDBJ whole genome shotgun (WGS) entry which is preliminary data.</text>
</comment>
<dbReference type="AlphaFoldDB" id="A0A8X6T2C9"/>
<organism evidence="1 2">
    <name type="scientific">Trichonephila clavipes</name>
    <name type="common">Golden silk orbweaver</name>
    <name type="synonym">Nephila clavipes</name>
    <dbReference type="NCBI Taxonomy" id="2585209"/>
    <lineage>
        <taxon>Eukaryota</taxon>
        <taxon>Metazoa</taxon>
        <taxon>Ecdysozoa</taxon>
        <taxon>Arthropoda</taxon>
        <taxon>Chelicerata</taxon>
        <taxon>Arachnida</taxon>
        <taxon>Araneae</taxon>
        <taxon>Araneomorphae</taxon>
        <taxon>Entelegynae</taxon>
        <taxon>Araneoidea</taxon>
        <taxon>Nephilidae</taxon>
        <taxon>Trichonephila</taxon>
    </lineage>
</organism>
<protein>
    <submittedName>
        <fullName evidence="1">Uncharacterized protein</fullName>
    </submittedName>
</protein>
<sequence>MIWGNTESITLLEMHCPSLNNRVNGFRINFAFKKRISSLRTLDIKTKRDCDSQVVRSGIYSELRCLIYIKRQRKVLRHSERILSFWNSTLQAQPSLTSRGDKNAFAAETNRCKYRTILDCHEKMEQFRFVDQQ</sequence>
<dbReference type="EMBL" id="BMAU01021343">
    <property type="protein sequence ID" value="GFY17118.1"/>
    <property type="molecule type" value="Genomic_DNA"/>
</dbReference>
<dbReference type="Proteomes" id="UP000887159">
    <property type="component" value="Unassembled WGS sequence"/>
</dbReference>
<keyword evidence="2" id="KW-1185">Reference proteome</keyword>